<feature type="compositionally biased region" description="Basic and acidic residues" evidence="1">
    <location>
        <begin position="23"/>
        <end position="46"/>
    </location>
</feature>
<gene>
    <name evidence="2" type="ORF">GCM10017577_34670</name>
</gene>
<dbReference type="Proteomes" id="UP001143463">
    <property type="component" value="Unassembled WGS sequence"/>
</dbReference>
<sequence>MRLVLPEGGLIDSAVAAEAAHRADAAAARGDRPEAWSHDGTGRRAAEGGGPPVSHP</sequence>
<dbReference type="AlphaFoldDB" id="A0A9W6NX73"/>
<dbReference type="RefSeq" id="WP_156067576.1">
    <property type="nucleotide sequence ID" value="NZ_BAAAUZ010000077.1"/>
</dbReference>
<evidence type="ECO:0000313" key="2">
    <source>
        <dbReference type="EMBL" id="GLL12326.1"/>
    </source>
</evidence>
<proteinExistence type="predicted"/>
<dbReference type="EMBL" id="BSFQ01000013">
    <property type="protein sequence ID" value="GLL12326.1"/>
    <property type="molecule type" value="Genomic_DNA"/>
</dbReference>
<protein>
    <submittedName>
        <fullName evidence="2">Uncharacterized protein</fullName>
    </submittedName>
</protein>
<accession>A0A9W6NX73</accession>
<reference evidence="2" key="2">
    <citation type="submission" date="2023-01" db="EMBL/GenBank/DDBJ databases">
        <authorList>
            <person name="Sun Q."/>
            <person name="Evtushenko L."/>
        </authorList>
    </citation>
    <scope>NUCLEOTIDE SEQUENCE</scope>
    <source>
        <strain evidence="2">VKM Ac-1069</strain>
    </source>
</reference>
<keyword evidence="3" id="KW-1185">Reference proteome</keyword>
<evidence type="ECO:0000313" key="3">
    <source>
        <dbReference type="Proteomes" id="UP001143463"/>
    </source>
</evidence>
<reference evidence="2" key="1">
    <citation type="journal article" date="2014" name="Int. J. Syst. Evol. Microbiol.">
        <title>Complete genome sequence of Corynebacterium casei LMG S-19264T (=DSM 44701T), isolated from a smear-ripened cheese.</title>
        <authorList>
            <consortium name="US DOE Joint Genome Institute (JGI-PGF)"/>
            <person name="Walter F."/>
            <person name="Albersmeier A."/>
            <person name="Kalinowski J."/>
            <person name="Ruckert C."/>
        </authorList>
    </citation>
    <scope>NUCLEOTIDE SEQUENCE</scope>
    <source>
        <strain evidence="2">VKM Ac-1069</strain>
    </source>
</reference>
<comment type="caution">
    <text evidence="2">The sequence shown here is derived from an EMBL/GenBank/DDBJ whole genome shotgun (WGS) entry which is preliminary data.</text>
</comment>
<name>A0A9W6NX73_9PSEU</name>
<organism evidence="2 3">
    <name type="scientific">Pseudonocardia halophobica</name>
    <dbReference type="NCBI Taxonomy" id="29401"/>
    <lineage>
        <taxon>Bacteria</taxon>
        <taxon>Bacillati</taxon>
        <taxon>Actinomycetota</taxon>
        <taxon>Actinomycetes</taxon>
        <taxon>Pseudonocardiales</taxon>
        <taxon>Pseudonocardiaceae</taxon>
        <taxon>Pseudonocardia</taxon>
    </lineage>
</organism>
<feature type="compositionally biased region" description="Gly residues" evidence="1">
    <location>
        <begin position="47"/>
        <end position="56"/>
    </location>
</feature>
<evidence type="ECO:0000256" key="1">
    <source>
        <dbReference type="SAM" id="MobiDB-lite"/>
    </source>
</evidence>
<feature type="region of interest" description="Disordered" evidence="1">
    <location>
        <begin position="23"/>
        <end position="56"/>
    </location>
</feature>